<proteinExistence type="predicted"/>
<gene>
    <name evidence="1" type="ORF">FHS16_003204</name>
</gene>
<dbReference type="PANTHER" id="PTHR31118:SF32">
    <property type="entry name" value="KYNURENINE FORMAMIDASE"/>
    <property type="match status" value="1"/>
</dbReference>
<dbReference type="Proteomes" id="UP000518605">
    <property type="component" value="Unassembled WGS sequence"/>
</dbReference>
<dbReference type="PANTHER" id="PTHR31118">
    <property type="entry name" value="CYCLASE-LIKE PROTEIN 2"/>
    <property type="match status" value="1"/>
</dbReference>
<dbReference type="InterPro" id="IPR007325">
    <property type="entry name" value="KFase/CYL"/>
</dbReference>
<dbReference type="InterPro" id="IPR037175">
    <property type="entry name" value="KFase_sf"/>
</dbReference>
<dbReference type="GO" id="GO:0019441">
    <property type="term" value="P:L-tryptophan catabolic process to kynurenine"/>
    <property type="evidence" value="ECO:0007669"/>
    <property type="project" value="InterPro"/>
</dbReference>
<dbReference type="Gene3D" id="3.50.30.50">
    <property type="entry name" value="Putative cyclase"/>
    <property type="match status" value="1"/>
</dbReference>
<accession>A0A7W5GAW2</accession>
<evidence type="ECO:0000313" key="1">
    <source>
        <dbReference type="EMBL" id="MBB3153145.1"/>
    </source>
</evidence>
<dbReference type="RefSeq" id="WP_183564135.1">
    <property type="nucleotide sequence ID" value="NZ_CBCSLB010000015.1"/>
</dbReference>
<organism evidence="1 2">
    <name type="scientific">Paenibacillus endophyticus</name>
    <dbReference type="NCBI Taxonomy" id="1294268"/>
    <lineage>
        <taxon>Bacteria</taxon>
        <taxon>Bacillati</taxon>
        <taxon>Bacillota</taxon>
        <taxon>Bacilli</taxon>
        <taxon>Bacillales</taxon>
        <taxon>Paenibacillaceae</taxon>
        <taxon>Paenibacillus</taxon>
    </lineage>
</organism>
<keyword evidence="2" id="KW-1185">Reference proteome</keyword>
<evidence type="ECO:0000313" key="2">
    <source>
        <dbReference type="Proteomes" id="UP000518605"/>
    </source>
</evidence>
<name>A0A7W5GAW2_9BACL</name>
<protein>
    <submittedName>
        <fullName evidence="1">Kynurenine formamidase</fullName>
    </submittedName>
</protein>
<dbReference type="Pfam" id="PF04199">
    <property type="entry name" value="Cyclase"/>
    <property type="match status" value="1"/>
</dbReference>
<dbReference type="EMBL" id="JACHXW010000008">
    <property type="protein sequence ID" value="MBB3153145.1"/>
    <property type="molecule type" value="Genomic_DNA"/>
</dbReference>
<dbReference type="SUPFAM" id="SSF102198">
    <property type="entry name" value="Putative cyclase"/>
    <property type="match status" value="1"/>
</dbReference>
<dbReference type="GO" id="GO:0004061">
    <property type="term" value="F:arylformamidase activity"/>
    <property type="evidence" value="ECO:0007669"/>
    <property type="project" value="InterPro"/>
</dbReference>
<comment type="caution">
    <text evidence="1">The sequence shown here is derived from an EMBL/GenBank/DDBJ whole genome shotgun (WGS) entry which is preliminary data.</text>
</comment>
<dbReference type="AlphaFoldDB" id="A0A7W5GAW2"/>
<sequence>MVIDLTHTVMSGMPVYPGDDETIIIHTQQFGINGFNNHQLSINMHAGTHIDGPMHLQDVQQYISDIPITTFVGEGILIDTSGTNLVEYKEEYEALIQEGHIVLVHTGHSKLYGQTAYFEDYPTLSLAFVDLLIRKKVKMLGLDTPSPDKFPYECHQALFSGQIPIIENLAHVDRLIGVTAFEVIALPLRIQADSSVARVIAIVRL</sequence>
<reference evidence="1 2" key="1">
    <citation type="submission" date="2020-08" db="EMBL/GenBank/DDBJ databases">
        <title>Genomic Encyclopedia of Type Strains, Phase III (KMG-III): the genomes of soil and plant-associated and newly described type strains.</title>
        <authorList>
            <person name="Whitman W."/>
        </authorList>
    </citation>
    <scope>NUCLEOTIDE SEQUENCE [LARGE SCALE GENOMIC DNA]</scope>
    <source>
        <strain evidence="1 2">CECT 8234</strain>
    </source>
</reference>